<dbReference type="InterPro" id="IPR050450">
    <property type="entry name" value="COX15/CtaA_HemeA_synthase"/>
</dbReference>
<dbReference type="AlphaFoldDB" id="A0A4Y9F4R8"/>
<keyword evidence="3" id="KW-0408">Iron</keyword>
<dbReference type="PANTHER" id="PTHR35457:SF1">
    <property type="entry name" value="HEME A SYNTHASE"/>
    <property type="match status" value="1"/>
</dbReference>
<comment type="caution">
    <text evidence="5">The sequence shown here is derived from an EMBL/GenBank/DDBJ whole genome shotgun (WGS) entry which is preliminary data.</text>
</comment>
<keyword evidence="4" id="KW-1133">Transmembrane helix</keyword>
<evidence type="ECO:0000313" key="5">
    <source>
        <dbReference type="EMBL" id="TFU23150.1"/>
    </source>
</evidence>
<evidence type="ECO:0000256" key="3">
    <source>
        <dbReference type="ARBA" id="ARBA00023004"/>
    </source>
</evidence>
<dbReference type="GO" id="GO:0046872">
    <property type="term" value="F:metal ion binding"/>
    <property type="evidence" value="ECO:0007669"/>
    <property type="project" value="UniProtKB-KW"/>
</dbReference>
<proteinExistence type="predicted"/>
<feature type="transmembrane region" description="Helical" evidence="4">
    <location>
        <begin position="246"/>
        <end position="266"/>
    </location>
</feature>
<evidence type="ECO:0000313" key="6">
    <source>
        <dbReference type="Proteomes" id="UP000297951"/>
    </source>
</evidence>
<protein>
    <submittedName>
        <fullName evidence="5">Cytochrome oxidase assembly protein</fullName>
    </submittedName>
</protein>
<keyword evidence="2" id="KW-0560">Oxidoreductase</keyword>
<feature type="transmembrane region" description="Helical" evidence="4">
    <location>
        <begin position="34"/>
        <end position="55"/>
    </location>
</feature>
<feature type="transmembrane region" description="Helical" evidence="4">
    <location>
        <begin position="286"/>
        <end position="309"/>
    </location>
</feature>
<dbReference type="EMBL" id="SPQC01000010">
    <property type="protein sequence ID" value="TFU23150.1"/>
    <property type="molecule type" value="Genomic_DNA"/>
</dbReference>
<gene>
    <name evidence="5" type="ORF">E4U03_04125</name>
</gene>
<name>A0A4Y9F4R8_9MICC</name>
<keyword evidence="4" id="KW-0812">Transmembrane</keyword>
<keyword evidence="1" id="KW-0479">Metal-binding</keyword>
<evidence type="ECO:0000256" key="2">
    <source>
        <dbReference type="ARBA" id="ARBA00023002"/>
    </source>
</evidence>
<accession>A0A4Y9F4R8</accession>
<feature type="transmembrane region" description="Helical" evidence="4">
    <location>
        <begin position="346"/>
        <end position="367"/>
    </location>
</feature>
<reference evidence="5 6" key="1">
    <citation type="submission" date="2019-03" db="EMBL/GenBank/DDBJ databases">
        <title>Diversity of the mouse oral microbiome.</title>
        <authorList>
            <person name="Joseph S."/>
            <person name="Aduse-Opoku J."/>
            <person name="Curtis M."/>
            <person name="Wade W."/>
            <person name="Hashim A."/>
        </authorList>
    </citation>
    <scope>NUCLEOTIDE SEQUENCE [LARGE SCALE GENOMIC DNA]</scope>
    <source>
        <strain evidence="6">irhom_31</strain>
    </source>
</reference>
<dbReference type="GO" id="GO:0016491">
    <property type="term" value="F:oxidoreductase activity"/>
    <property type="evidence" value="ECO:0007669"/>
    <property type="project" value="UniProtKB-KW"/>
</dbReference>
<dbReference type="PANTHER" id="PTHR35457">
    <property type="entry name" value="HEME A SYNTHASE"/>
    <property type="match status" value="1"/>
</dbReference>
<organism evidence="5 6">
    <name type="scientific">Rothia nasimurium</name>
    <dbReference type="NCBI Taxonomy" id="85336"/>
    <lineage>
        <taxon>Bacteria</taxon>
        <taxon>Bacillati</taxon>
        <taxon>Actinomycetota</taxon>
        <taxon>Actinomycetes</taxon>
        <taxon>Micrococcales</taxon>
        <taxon>Micrococcaceae</taxon>
        <taxon>Rothia</taxon>
    </lineage>
</organism>
<sequence length="389" mass="42280">MPTTHTPTPGNYQPATLGEKLIPRNYTRWVKQTAWAVAIANIVLIISGGVVRLTGSGLGCDAWPRCTSDGSWTTTPEMGIHGMVEFGNRLLTFVLVAVTVIAFLAVLRVVFPERVTLGRFIWGLLVGSRPESYRAQGVGTWLESRGLVAPRSRYSDLFNLTLLLLWGIPVQAVVGGISVWLRLNPWMITAHYMLSALMIMIAGIYLNRVYRYFGGTAAREGLVPATNPAAQGADAGAPASAHLMRVLGWVGVVLVVALMFMGTVTTGTGPHAGDAETHRHAFNPVWVTRLHGSLVWIYCASVLGFFALWRSKGWAPIFGESLAFVLVVLGYQAIVGYTQYFNGLPIWLVEMHLIGSGVFALAASSLFERQLVLSSPAAREKAAERVRTA</sequence>
<dbReference type="OrthoDB" id="5241540at2"/>
<feature type="transmembrane region" description="Helical" evidence="4">
    <location>
        <begin position="186"/>
        <end position="206"/>
    </location>
</feature>
<feature type="transmembrane region" description="Helical" evidence="4">
    <location>
        <begin position="90"/>
        <end position="111"/>
    </location>
</feature>
<keyword evidence="4" id="KW-0472">Membrane</keyword>
<dbReference type="RefSeq" id="WP_135011748.1">
    <property type="nucleotide sequence ID" value="NZ_JADGLK010000010.1"/>
</dbReference>
<dbReference type="STRING" id="85336.A7979_05910"/>
<evidence type="ECO:0000256" key="4">
    <source>
        <dbReference type="SAM" id="Phobius"/>
    </source>
</evidence>
<dbReference type="Proteomes" id="UP000297951">
    <property type="component" value="Unassembled WGS sequence"/>
</dbReference>
<evidence type="ECO:0000256" key="1">
    <source>
        <dbReference type="ARBA" id="ARBA00022723"/>
    </source>
</evidence>
<feature type="transmembrane region" description="Helical" evidence="4">
    <location>
        <begin position="157"/>
        <end position="180"/>
    </location>
</feature>
<feature type="transmembrane region" description="Helical" evidence="4">
    <location>
        <begin position="321"/>
        <end position="340"/>
    </location>
</feature>